<dbReference type="SMART" id="SM01139">
    <property type="entry name" value="Drf_FH3"/>
    <property type="match status" value="1"/>
</dbReference>
<comment type="similarity">
    <text evidence="1">Belongs to the formin homology family. Diaphanous subfamily.</text>
</comment>
<proteinExistence type="inferred from homology"/>
<feature type="coiled-coil region" evidence="4">
    <location>
        <begin position="748"/>
        <end position="775"/>
    </location>
</feature>
<dbReference type="STRING" id="1314790.A0A1Y1XT73"/>
<evidence type="ECO:0000259" key="6">
    <source>
        <dbReference type="PROSITE" id="PS51232"/>
    </source>
</evidence>
<keyword evidence="2 4" id="KW-0175">Coiled coil</keyword>
<dbReference type="Proteomes" id="UP000193498">
    <property type="component" value="Unassembled WGS sequence"/>
</dbReference>
<evidence type="ECO:0000313" key="8">
    <source>
        <dbReference type="EMBL" id="ORX88923.1"/>
    </source>
</evidence>
<dbReference type="PANTHER" id="PTHR47102:SF2">
    <property type="entry name" value="PROTEIN BNI1"/>
    <property type="match status" value="1"/>
</dbReference>
<dbReference type="OrthoDB" id="1104827at2759"/>
<dbReference type="Gene3D" id="1.20.58.630">
    <property type="match status" value="1"/>
</dbReference>
<organism evidence="8 9">
    <name type="scientific">Basidiobolus meristosporus CBS 931.73</name>
    <dbReference type="NCBI Taxonomy" id="1314790"/>
    <lineage>
        <taxon>Eukaryota</taxon>
        <taxon>Fungi</taxon>
        <taxon>Fungi incertae sedis</taxon>
        <taxon>Zoopagomycota</taxon>
        <taxon>Entomophthoromycotina</taxon>
        <taxon>Basidiobolomycetes</taxon>
        <taxon>Basidiobolales</taxon>
        <taxon>Basidiobolaceae</taxon>
        <taxon>Basidiobolus</taxon>
    </lineage>
</organism>
<feature type="region of interest" description="Disordered" evidence="5">
    <location>
        <begin position="817"/>
        <end position="839"/>
    </location>
</feature>
<dbReference type="AlphaFoldDB" id="A0A1Y1XT73"/>
<feature type="compositionally biased region" description="Polar residues" evidence="5">
    <location>
        <begin position="398"/>
        <end position="411"/>
    </location>
</feature>
<name>A0A1Y1XT73_9FUNG</name>
<accession>A0A1Y1XT73</accession>
<dbReference type="GO" id="GO:0005938">
    <property type="term" value="C:cell cortex"/>
    <property type="evidence" value="ECO:0007669"/>
    <property type="project" value="UniProtKB-ARBA"/>
</dbReference>
<dbReference type="GO" id="GO:1903475">
    <property type="term" value="P:mitotic actomyosin contractile ring assembly"/>
    <property type="evidence" value="ECO:0007669"/>
    <property type="project" value="TreeGrafter"/>
</dbReference>
<evidence type="ECO:0000256" key="5">
    <source>
        <dbReference type="SAM" id="MobiDB-lite"/>
    </source>
</evidence>
<dbReference type="PROSITE" id="PS51444">
    <property type="entry name" value="FH2"/>
    <property type="match status" value="1"/>
</dbReference>
<feature type="domain" description="FH2" evidence="7">
    <location>
        <begin position="431"/>
        <end position="832"/>
    </location>
</feature>
<dbReference type="SMART" id="SM00498">
    <property type="entry name" value="FH2"/>
    <property type="match status" value="1"/>
</dbReference>
<dbReference type="InterPro" id="IPR011989">
    <property type="entry name" value="ARM-like"/>
</dbReference>
<dbReference type="SUPFAM" id="SSF101447">
    <property type="entry name" value="Formin homology 2 domain (FH2 domain)"/>
    <property type="match status" value="1"/>
</dbReference>
<dbReference type="Pfam" id="PF02181">
    <property type="entry name" value="FH2"/>
    <property type="match status" value="1"/>
</dbReference>
<dbReference type="PANTHER" id="PTHR47102">
    <property type="entry name" value="PROTEIN BNI1"/>
    <property type="match status" value="1"/>
</dbReference>
<dbReference type="InterPro" id="IPR010472">
    <property type="entry name" value="FH3_dom"/>
</dbReference>
<dbReference type="Pfam" id="PF06371">
    <property type="entry name" value="Drf_GBD"/>
    <property type="match status" value="2"/>
</dbReference>
<sequence>MTNGSQVVSLFESLMDGMDIEESKRDALRALPDEQKRVMIMNQTKREVKRSTTFLAKRYHTFSKKFPEYYVRKLSEAKGRVLPIEEYKSLHVSLSTQAIRNLSDLSLEYEVMKCIKSVMNTKFGAKFGLSHPRSITEIAFALESPSLGVRKLATDILAFVCHLNMPAGRRLVMNALNHIQHIRQYDYTYEVWLRHFTLDIWRGGNASEANCNKYDKGSSLLFHEYLESNFIFMNSLIDTCVHDSQRITTRLRMIAAGVRSVILKAKRFASAIIAYQLARFESGEETDHLKMCSAEFDWRSVKPYDMFMATIQPITRTKSHRPFVAILNHLLYAQRDRKLRDNYYRLLESVVEQMLGEDLYEVHAKLAKVFDVPDLAPESDDESLYSLHISKQHARSSSSVLSDSCPRTPTSEVFVEKPLPPPPPTPLEFTMFSKRTPQKTVKKLNWEKLPEYAVEATIWNGEVIMPNIERLSEALEEDGVFEEIEARFAIRNMSASPVFNPKRQAAKQVYLLDRKRSHQIDIMLSSMKHVAPKEICHRFLDSESCISEDTLENFAKCLPTEHEIKLLEPYLNTDDNELGRAEAILLESLRIPQFEEKLKAVYMKTTFHEKAAGMEKSLESITQACTTLRSSKHLAKLFQLILVVGNFMNGKDFRGNARGFKIQSLNRLSDIRANHDSTTLLHFLLNVIENKFPELLQSQTSQLSATQESFNEISTMLCSLRRELNELSQSLGLDHLGEVKSSEDAPFLLEMERFFAKAKARLSELQENLDKTRSTFRETAQFYGENADTMPSENFFKIFSSFLVSFDRTIKDNRAEKKRREELEKRRRKQQEIERRREQQKSLDHVWNVEVASIADDEGGHKGVMDNLLEALRDQGSLSERREKKASKLFTAQRGSKYGLISAAHSSVDYDPLSAKATEILNQILSKGES</sequence>
<gene>
    <name evidence="8" type="ORF">K493DRAFT_358903</name>
</gene>
<dbReference type="GO" id="GO:0015629">
    <property type="term" value="C:actin cytoskeleton"/>
    <property type="evidence" value="ECO:0007669"/>
    <property type="project" value="UniProtKB-ARBA"/>
</dbReference>
<comment type="similarity">
    <text evidence="3">Belongs to the formin homology family. BNI1 subfamily.</text>
</comment>
<comment type="caution">
    <text evidence="8">The sequence shown here is derived from an EMBL/GenBank/DDBJ whole genome shotgun (WGS) entry which is preliminary data.</text>
</comment>
<dbReference type="InterPro" id="IPR010473">
    <property type="entry name" value="GTPase-bd"/>
</dbReference>
<dbReference type="GO" id="GO:0051017">
    <property type="term" value="P:actin filament bundle assembly"/>
    <property type="evidence" value="ECO:0007669"/>
    <property type="project" value="TreeGrafter"/>
</dbReference>
<reference evidence="8 9" key="1">
    <citation type="submission" date="2016-07" db="EMBL/GenBank/DDBJ databases">
        <title>Pervasive Adenine N6-methylation of Active Genes in Fungi.</title>
        <authorList>
            <consortium name="DOE Joint Genome Institute"/>
            <person name="Mondo S.J."/>
            <person name="Dannebaum R.O."/>
            <person name="Kuo R.C."/>
            <person name="Labutti K."/>
            <person name="Haridas S."/>
            <person name="Kuo A."/>
            <person name="Salamov A."/>
            <person name="Ahrendt S.R."/>
            <person name="Lipzen A."/>
            <person name="Sullivan W."/>
            <person name="Andreopoulos W.B."/>
            <person name="Clum A."/>
            <person name="Lindquist E."/>
            <person name="Daum C."/>
            <person name="Ramamoorthy G.K."/>
            <person name="Gryganskyi A."/>
            <person name="Culley D."/>
            <person name="Magnuson J.K."/>
            <person name="James T.Y."/>
            <person name="O'Malley M.A."/>
            <person name="Stajich J.E."/>
            <person name="Spatafora J.W."/>
            <person name="Visel A."/>
            <person name="Grigoriev I.V."/>
        </authorList>
    </citation>
    <scope>NUCLEOTIDE SEQUENCE [LARGE SCALE GENOMIC DNA]</scope>
    <source>
        <strain evidence="8 9">CBS 931.73</strain>
    </source>
</reference>
<dbReference type="SUPFAM" id="SSF48371">
    <property type="entry name" value="ARM repeat"/>
    <property type="match status" value="1"/>
</dbReference>
<dbReference type="Gene3D" id="1.20.58.2220">
    <property type="entry name" value="Formin, FH2 domain"/>
    <property type="match status" value="1"/>
</dbReference>
<evidence type="ECO:0000256" key="3">
    <source>
        <dbReference type="ARBA" id="ARBA00037935"/>
    </source>
</evidence>
<protein>
    <submittedName>
        <fullName evidence="8">Actin-binding FH2</fullName>
    </submittedName>
</protein>
<dbReference type="FunCoup" id="A0A1Y1XT73">
    <property type="interactions" value="109"/>
</dbReference>
<dbReference type="SMART" id="SM01140">
    <property type="entry name" value="Drf_GBD"/>
    <property type="match status" value="1"/>
</dbReference>
<dbReference type="InterPro" id="IPR015425">
    <property type="entry name" value="FH2_Formin"/>
</dbReference>
<dbReference type="Pfam" id="PF06367">
    <property type="entry name" value="Drf_FH3"/>
    <property type="match status" value="1"/>
</dbReference>
<keyword evidence="9" id="KW-1185">Reference proteome</keyword>
<dbReference type="Gene3D" id="1.10.238.150">
    <property type="entry name" value="Formin, FH3 diaphanous domain"/>
    <property type="match status" value="1"/>
</dbReference>
<feature type="region of interest" description="Disordered" evidence="5">
    <location>
        <begin position="398"/>
        <end position="420"/>
    </location>
</feature>
<dbReference type="GO" id="GO:0031267">
    <property type="term" value="F:small GTPase binding"/>
    <property type="evidence" value="ECO:0007669"/>
    <property type="project" value="InterPro"/>
</dbReference>
<dbReference type="Gene3D" id="1.10.20.40">
    <property type="entry name" value="Formin, diaphanous GTPase-binding domain"/>
    <property type="match status" value="1"/>
</dbReference>
<dbReference type="InterPro" id="IPR044933">
    <property type="entry name" value="DIA_GBD_sf"/>
</dbReference>
<dbReference type="InterPro" id="IPR016024">
    <property type="entry name" value="ARM-type_fold"/>
</dbReference>
<evidence type="ECO:0000259" key="7">
    <source>
        <dbReference type="PROSITE" id="PS51444"/>
    </source>
</evidence>
<feature type="domain" description="GBD/FH3" evidence="6">
    <location>
        <begin position="1"/>
        <end position="362"/>
    </location>
</feature>
<dbReference type="PROSITE" id="PS51232">
    <property type="entry name" value="GBD_FH3"/>
    <property type="match status" value="1"/>
</dbReference>
<dbReference type="GO" id="GO:0032153">
    <property type="term" value="C:cell division site"/>
    <property type="evidence" value="ECO:0007669"/>
    <property type="project" value="UniProtKB-ARBA"/>
</dbReference>
<dbReference type="GO" id="GO:0051016">
    <property type="term" value="P:barbed-end actin filament capping"/>
    <property type="evidence" value="ECO:0007669"/>
    <property type="project" value="TreeGrafter"/>
</dbReference>
<evidence type="ECO:0000256" key="4">
    <source>
        <dbReference type="SAM" id="Coils"/>
    </source>
</evidence>
<dbReference type="InterPro" id="IPR014768">
    <property type="entry name" value="GBD/FH3_dom"/>
</dbReference>
<dbReference type="Gene3D" id="6.10.30.50">
    <property type="match status" value="1"/>
</dbReference>
<dbReference type="InParanoid" id="A0A1Y1XT73"/>
<dbReference type="EMBL" id="MCFE01000489">
    <property type="protein sequence ID" value="ORX88923.1"/>
    <property type="molecule type" value="Genomic_DNA"/>
</dbReference>
<evidence type="ECO:0000256" key="2">
    <source>
        <dbReference type="ARBA" id="ARBA00023054"/>
    </source>
</evidence>
<dbReference type="InterPro" id="IPR042201">
    <property type="entry name" value="FH2_Formin_sf"/>
</dbReference>
<dbReference type="GO" id="GO:0043332">
    <property type="term" value="C:mating projection tip"/>
    <property type="evidence" value="ECO:0007669"/>
    <property type="project" value="TreeGrafter"/>
</dbReference>
<dbReference type="Gene3D" id="1.25.10.10">
    <property type="entry name" value="Leucine-rich Repeat Variant"/>
    <property type="match status" value="1"/>
</dbReference>
<dbReference type="GO" id="GO:0003779">
    <property type="term" value="F:actin binding"/>
    <property type="evidence" value="ECO:0007669"/>
    <property type="project" value="InterPro"/>
</dbReference>
<evidence type="ECO:0000256" key="1">
    <source>
        <dbReference type="ARBA" id="ARBA00008214"/>
    </source>
</evidence>
<dbReference type="InterPro" id="IPR051661">
    <property type="entry name" value="Actin_filament_regulator"/>
</dbReference>
<evidence type="ECO:0000313" key="9">
    <source>
        <dbReference type="Proteomes" id="UP000193498"/>
    </source>
</evidence>